<dbReference type="SUPFAM" id="SSF55315">
    <property type="entry name" value="L30e-like"/>
    <property type="match status" value="1"/>
</dbReference>
<reference evidence="5 6" key="1">
    <citation type="submission" date="2013-08" db="EMBL/GenBank/DDBJ databases">
        <title>The genome sequence of Skermanella stibiiresistens.</title>
        <authorList>
            <person name="Zhu W."/>
            <person name="Wang G."/>
        </authorList>
    </citation>
    <scope>NUCLEOTIDE SEQUENCE [LARGE SCALE GENOMIC DNA]</scope>
    <source>
        <strain evidence="5 6">SB22</strain>
    </source>
</reference>
<dbReference type="InterPro" id="IPR029028">
    <property type="entry name" value="Alpha/beta_knot_MTases"/>
</dbReference>
<dbReference type="InterPro" id="IPR013123">
    <property type="entry name" value="SpoU_subst-bd"/>
</dbReference>
<dbReference type="GO" id="GO:0003723">
    <property type="term" value="F:RNA binding"/>
    <property type="evidence" value="ECO:0007669"/>
    <property type="project" value="InterPro"/>
</dbReference>
<dbReference type="SUPFAM" id="SSF75217">
    <property type="entry name" value="alpha/beta knot"/>
    <property type="match status" value="1"/>
</dbReference>
<dbReference type="GO" id="GO:0032259">
    <property type="term" value="P:methylation"/>
    <property type="evidence" value="ECO:0007669"/>
    <property type="project" value="UniProtKB-KW"/>
</dbReference>
<organism evidence="5 6">
    <name type="scientific">Skermanella stibiiresistens SB22</name>
    <dbReference type="NCBI Taxonomy" id="1385369"/>
    <lineage>
        <taxon>Bacteria</taxon>
        <taxon>Pseudomonadati</taxon>
        <taxon>Pseudomonadota</taxon>
        <taxon>Alphaproteobacteria</taxon>
        <taxon>Rhodospirillales</taxon>
        <taxon>Azospirillaceae</taxon>
        <taxon>Skermanella</taxon>
    </lineage>
</organism>
<accession>W9GZT1</accession>
<dbReference type="InterPro" id="IPR001537">
    <property type="entry name" value="SpoU_MeTrfase"/>
</dbReference>
<evidence type="ECO:0000313" key="5">
    <source>
        <dbReference type="EMBL" id="EWY38096.1"/>
    </source>
</evidence>
<dbReference type="Gene3D" id="3.40.1280.10">
    <property type="match status" value="1"/>
</dbReference>
<dbReference type="PATRIC" id="fig|1385369.3.peg.4736"/>
<feature type="domain" description="RNA 2-O ribose methyltransferase substrate binding" evidence="4">
    <location>
        <begin position="1"/>
        <end position="80"/>
    </location>
</feature>
<evidence type="ECO:0000256" key="3">
    <source>
        <dbReference type="ARBA" id="ARBA00022679"/>
    </source>
</evidence>
<dbReference type="Pfam" id="PF00588">
    <property type="entry name" value="SpoU_methylase"/>
    <property type="match status" value="1"/>
</dbReference>
<dbReference type="GO" id="GO:0008173">
    <property type="term" value="F:RNA methyltransferase activity"/>
    <property type="evidence" value="ECO:0007669"/>
    <property type="project" value="InterPro"/>
</dbReference>
<dbReference type="PANTHER" id="PTHR46429">
    <property type="entry name" value="23S RRNA (GUANOSINE-2'-O-)-METHYLTRANSFERASE RLMB"/>
    <property type="match status" value="1"/>
</dbReference>
<dbReference type="InterPro" id="IPR029064">
    <property type="entry name" value="Ribosomal_eL30-like_sf"/>
</dbReference>
<keyword evidence="6" id="KW-1185">Reference proteome</keyword>
<comment type="caution">
    <text evidence="5">The sequence shown here is derived from an EMBL/GenBank/DDBJ whole genome shotgun (WGS) entry which is preliminary data.</text>
</comment>
<evidence type="ECO:0000256" key="1">
    <source>
        <dbReference type="ARBA" id="ARBA00007228"/>
    </source>
</evidence>
<dbReference type="InterPro" id="IPR004441">
    <property type="entry name" value="rRNA_MeTrfase_TrmH"/>
</dbReference>
<dbReference type="PANTHER" id="PTHR46429:SF1">
    <property type="entry name" value="23S RRNA (GUANOSINE-2'-O-)-METHYLTRANSFERASE RLMB"/>
    <property type="match status" value="1"/>
</dbReference>
<evidence type="ECO:0000259" key="4">
    <source>
        <dbReference type="SMART" id="SM00967"/>
    </source>
</evidence>
<dbReference type="FunFam" id="3.40.1280.10:FF:000008">
    <property type="entry name" value="Group 3 RNA methyltransferase TrmH"/>
    <property type="match status" value="1"/>
</dbReference>
<dbReference type="Gene3D" id="3.30.1330.30">
    <property type="match status" value="1"/>
</dbReference>
<dbReference type="STRING" id="1385369.N825_14310"/>
<dbReference type="SMART" id="SM00967">
    <property type="entry name" value="SpoU_sub_bind"/>
    <property type="match status" value="1"/>
</dbReference>
<dbReference type="GO" id="GO:0005829">
    <property type="term" value="C:cytosol"/>
    <property type="evidence" value="ECO:0007669"/>
    <property type="project" value="TreeGrafter"/>
</dbReference>
<proteinExistence type="inferred from homology"/>
<name>W9GZT1_9PROT</name>
<protein>
    <submittedName>
        <fullName evidence="5">Ribosomal large subunit pseudouridine synthase</fullName>
    </submittedName>
</protein>
<evidence type="ECO:0000256" key="2">
    <source>
        <dbReference type="ARBA" id="ARBA00022603"/>
    </source>
</evidence>
<dbReference type="GO" id="GO:0006396">
    <property type="term" value="P:RNA processing"/>
    <property type="evidence" value="ECO:0007669"/>
    <property type="project" value="InterPro"/>
</dbReference>
<dbReference type="CDD" id="cd18103">
    <property type="entry name" value="SpoU-like_RlmB"/>
    <property type="match status" value="1"/>
</dbReference>
<dbReference type="InterPro" id="IPR029026">
    <property type="entry name" value="tRNA_m1G_MTases_N"/>
</dbReference>
<dbReference type="EMBL" id="AVFL01000020">
    <property type="protein sequence ID" value="EWY38096.1"/>
    <property type="molecule type" value="Genomic_DNA"/>
</dbReference>
<gene>
    <name evidence="5" type="ORF">N825_14310</name>
</gene>
<dbReference type="Proteomes" id="UP000019486">
    <property type="component" value="Unassembled WGS sequence"/>
</dbReference>
<keyword evidence="3" id="KW-0808">Transferase</keyword>
<dbReference type="NCBIfam" id="TIGR00186">
    <property type="entry name" value="rRNA_methyl_3"/>
    <property type="match status" value="1"/>
</dbReference>
<comment type="similarity">
    <text evidence="1">Belongs to the class IV-like SAM-binding methyltransferase superfamily. RNA methyltransferase TrmH family.</text>
</comment>
<dbReference type="Pfam" id="PF08032">
    <property type="entry name" value="SpoU_sub_bind"/>
    <property type="match status" value="1"/>
</dbReference>
<keyword evidence="2" id="KW-0489">Methyltransferase</keyword>
<evidence type="ECO:0000313" key="6">
    <source>
        <dbReference type="Proteomes" id="UP000019486"/>
    </source>
</evidence>
<dbReference type="AlphaFoldDB" id="W9GZT1"/>
<sequence>MLFGLHPVAAAWTNPDRRCTRLLATEGALASLADAIERAKAAGLERPKPTVVERTELDRLLPPGAVHQGLVLDASPLPEVDLDDIVRQGSLKDEDIIVVLDQVTDPHNVGAILRSAAAFGASAVVLPDRNAPEMTGTLAKSASGAAEVVPLVRIVNLARSLTELREAGYWCVGLDESGGKTLAQLGLKGKVALVMGAEGSGLRRLTMERCDEIARLPTGGPIGSLNVSNAAAVSLYELARLR</sequence>